<organism evidence="1 2">
    <name type="scientific">Asbolus verrucosus</name>
    <name type="common">Desert ironclad beetle</name>
    <dbReference type="NCBI Taxonomy" id="1661398"/>
    <lineage>
        <taxon>Eukaryota</taxon>
        <taxon>Metazoa</taxon>
        <taxon>Ecdysozoa</taxon>
        <taxon>Arthropoda</taxon>
        <taxon>Hexapoda</taxon>
        <taxon>Insecta</taxon>
        <taxon>Pterygota</taxon>
        <taxon>Neoptera</taxon>
        <taxon>Endopterygota</taxon>
        <taxon>Coleoptera</taxon>
        <taxon>Polyphaga</taxon>
        <taxon>Cucujiformia</taxon>
        <taxon>Tenebrionidae</taxon>
        <taxon>Pimeliinae</taxon>
        <taxon>Asbolus</taxon>
    </lineage>
</organism>
<keyword evidence="2" id="KW-1185">Reference proteome</keyword>
<protein>
    <submittedName>
        <fullName evidence="1">Uncharacterized protein</fullName>
    </submittedName>
</protein>
<gene>
    <name evidence="1" type="ORF">BDFB_005371</name>
</gene>
<dbReference type="EMBL" id="QDEB01084019">
    <property type="protein sequence ID" value="RZC33984.1"/>
    <property type="molecule type" value="Genomic_DNA"/>
</dbReference>
<reference evidence="1 2" key="1">
    <citation type="submission" date="2017-03" db="EMBL/GenBank/DDBJ databases">
        <title>Genome of the blue death feigning beetle - Asbolus verrucosus.</title>
        <authorList>
            <person name="Rider S.D."/>
        </authorList>
    </citation>
    <scope>NUCLEOTIDE SEQUENCE [LARGE SCALE GENOMIC DNA]</scope>
    <source>
        <strain evidence="1">Butters</strain>
        <tissue evidence="1">Head and leg muscle</tissue>
    </source>
</reference>
<sequence length="71" mass="7967">MEWIRLEVSGVLKTHILHHSKALLVQVAPNKPAAPPYHSESKQTPYLLETKPGVMLTSLGSEDYCYQCNCN</sequence>
<dbReference type="AlphaFoldDB" id="A0A482VMQ7"/>
<accession>A0A482VMQ7</accession>
<evidence type="ECO:0000313" key="2">
    <source>
        <dbReference type="Proteomes" id="UP000292052"/>
    </source>
</evidence>
<evidence type="ECO:0000313" key="1">
    <source>
        <dbReference type="EMBL" id="RZC33984.1"/>
    </source>
</evidence>
<dbReference type="Proteomes" id="UP000292052">
    <property type="component" value="Unassembled WGS sequence"/>
</dbReference>
<comment type="caution">
    <text evidence="1">The sequence shown here is derived from an EMBL/GenBank/DDBJ whole genome shotgun (WGS) entry which is preliminary data.</text>
</comment>
<name>A0A482VMQ7_ASBVE</name>
<proteinExistence type="predicted"/>